<name>A0A3M7RAB2_BRAPC</name>
<comment type="caution">
    <text evidence="1">The sequence shown here is derived from an EMBL/GenBank/DDBJ whole genome shotgun (WGS) entry which is preliminary data.</text>
</comment>
<sequence length="62" mass="7433">MITCHILKILHLKIRNFSFILDYTFLCYDSFLENNIKRIGKSRCFNFDSSLILKLLSQKLDF</sequence>
<protein>
    <submittedName>
        <fullName evidence="1">Uncharacterized protein</fullName>
    </submittedName>
</protein>
<dbReference type="Proteomes" id="UP000276133">
    <property type="component" value="Unassembled WGS sequence"/>
</dbReference>
<gene>
    <name evidence="1" type="ORF">BpHYR1_022865</name>
</gene>
<evidence type="ECO:0000313" key="1">
    <source>
        <dbReference type="EMBL" id="RNA20371.1"/>
    </source>
</evidence>
<accession>A0A3M7RAB2</accession>
<evidence type="ECO:0000313" key="2">
    <source>
        <dbReference type="Proteomes" id="UP000276133"/>
    </source>
</evidence>
<dbReference type="AlphaFoldDB" id="A0A3M7RAB2"/>
<organism evidence="1 2">
    <name type="scientific">Brachionus plicatilis</name>
    <name type="common">Marine rotifer</name>
    <name type="synonym">Brachionus muelleri</name>
    <dbReference type="NCBI Taxonomy" id="10195"/>
    <lineage>
        <taxon>Eukaryota</taxon>
        <taxon>Metazoa</taxon>
        <taxon>Spiralia</taxon>
        <taxon>Gnathifera</taxon>
        <taxon>Rotifera</taxon>
        <taxon>Eurotatoria</taxon>
        <taxon>Monogononta</taxon>
        <taxon>Pseudotrocha</taxon>
        <taxon>Ploima</taxon>
        <taxon>Brachionidae</taxon>
        <taxon>Brachionus</taxon>
    </lineage>
</organism>
<dbReference type="EMBL" id="REGN01003866">
    <property type="protein sequence ID" value="RNA20371.1"/>
    <property type="molecule type" value="Genomic_DNA"/>
</dbReference>
<reference evidence="1 2" key="1">
    <citation type="journal article" date="2018" name="Sci. Rep.">
        <title>Genomic signatures of local adaptation to the degree of environmental predictability in rotifers.</title>
        <authorList>
            <person name="Franch-Gras L."/>
            <person name="Hahn C."/>
            <person name="Garcia-Roger E.M."/>
            <person name="Carmona M.J."/>
            <person name="Serra M."/>
            <person name="Gomez A."/>
        </authorList>
    </citation>
    <scope>NUCLEOTIDE SEQUENCE [LARGE SCALE GENOMIC DNA]</scope>
    <source>
        <strain evidence="1">HYR1</strain>
    </source>
</reference>
<proteinExistence type="predicted"/>
<keyword evidence="2" id="KW-1185">Reference proteome</keyword>